<evidence type="ECO:0000313" key="2">
    <source>
        <dbReference type="EMBL" id="MBM4568471.1"/>
    </source>
</evidence>
<feature type="domain" description="DUF6891" evidence="1">
    <location>
        <begin position="51"/>
        <end position="221"/>
    </location>
</feature>
<dbReference type="Proteomes" id="UP000608063">
    <property type="component" value="Unassembled WGS sequence"/>
</dbReference>
<reference evidence="3" key="2">
    <citation type="journal article" date="2020" name="Environ. Microbiol.">
        <title>The novel and transferable erm(51) gene confers Macrolides, Lincosamides, and Streptogramins B (MLSB) resistance to clonal Rhodococcus equi in the environment.</title>
        <authorList>
            <person name="Huber L."/>
            <person name="Giguere S."/>
            <person name="Slovis N.M."/>
            <person name="Alvarez-Narvaez S."/>
            <person name="Hart K.A."/>
            <person name="Greiter M."/>
            <person name="Morris E.R.A."/>
            <person name="Cohen N.D."/>
        </authorList>
    </citation>
    <scope>NUCLEOTIDE SEQUENCE</scope>
    <source>
        <strain evidence="3">Lh_116_1</strain>
        <strain evidence="4">Lh_16_1</strain>
    </source>
</reference>
<proteinExistence type="predicted"/>
<dbReference type="Proteomes" id="UP000808906">
    <property type="component" value="Unassembled WGS sequence"/>
</dbReference>
<accession>A0A9Q2SBQ0</accession>
<name>A0A9Q2SBQ0_RHOHA</name>
<dbReference type="AlphaFoldDB" id="A0A9Q2SBQ0"/>
<dbReference type="Proteomes" id="UP000603463">
    <property type="component" value="Unassembled WGS sequence"/>
</dbReference>
<evidence type="ECO:0000313" key="5">
    <source>
        <dbReference type="Proteomes" id="UP000808906"/>
    </source>
</evidence>
<evidence type="ECO:0000259" key="1">
    <source>
        <dbReference type="Pfam" id="PF21831"/>
    </source>
</evidence>
<dbReference type="InterPro" id="IPR054186">
    <property type="entry name" value="DUF6891"/>
</dbReference>
<reference evidence="2" key="1">
    <citation type="submission" date="2019-11" db="EMBL/GenBank/DDBJ databases">
        <title>Spread of Macrolides and rifampicin resistant Rhodococcus equi in clinical isolates in the USA.</title>
        <authorList>
            <person name="Alvarez-Narvaez S."/>
            <person name="Huber L."/>
            <person name="Cohen N.D."/>
            <person name="Slovis N."/>
            <person name="Greiter M."/>
            <person name="Giguere S."/>
            <person name="Hart K."/>
        </authorList>
    </citation>
    <scope>NUCLEOTIDE SEQUENCE</scope>
    <source>
        <strain evidence="2">Lh_17</strain>
    </source>
</reference>
<dbReference type="Pfam" id="PF21831">
    <property type="entry name" value="DUF6891"/>
    <property type="match status" value="1"/>
</dbReference>
<sequence length="227" mass="25499">MSGGSAVSAWPDPNAFPPYAVLPDLPLDEDERTDLCRDIWSLLITGRGDVDDFIDFHGDDYELTEEQLESAFEALRTARLRQQAEIGTRTSRTAAAFEELNANGVVARADFTCCGTCASGEIWDERDDTRHWAGYVYFHQQDTARLVEDGCTHIGYGAFPPETFDQAAYDALSEKAKEALYSADVTRLLDDAVFPVLRRHGIEPQWNRDLGTRILLKNADWYAPIEE</sequence>
<dbReference type="EMBL" id="WVBC01000030">
    <property type="protein sequence ID" value="NKT79070.1"/>
    <property type="molecule type" value="Genomic_DNA"/>
</dbReference>
<comment type="caution">
    <text evidence="2">The sequence shown here is derived from an EMBL/GenBank/DDBJ whole genome shotgun (WGS) entry which is preliminary data.</text>
</comment>
<dbReference type="EMBL" id="WVDC01000018">
    <property type="protein sequence ID" value="NKW44313.1"/>
    <property type="molecule type" value="Genomic_DNA"/>
</dbReference>
<gene>
    <name evidence="2" type="ORF">GS441_24580</name>
    <name evidence="3" type="ORF">GS882_13250</name>
    <name evidence="4" type="ORF">GS947_22800</name>
</gene>
<evidence type="ECO:0000313" key="3">
    <source>
        <dbReference type="EMBL" id="NKT79070.1"/>
    </source>
</evidence>
<protein>
    <recommendedName>
        <fullName evidence="1">DUF6891 domain-containing protein</fullName>
    </recommendedName>
</protein>
<organism evidence="2 5">
    <name type="scientific">Rhodococcus hoagii</name>
    <name type="common">Corynebacterium equii</name>
    <dbReference type="NCBI Taxonomy" id="43767"/>
    <lineage>
        <taxon>Bacteria</taxon>
        <taxon>Bacillati</taxon>
        <taxon>Actinomycetota</taxon>
        <taxon>Actinomycetes</taxon>
        <taxon>Mycobacteriales</taxon>
        <taxon>Nocardiaceae</taxon>
        <taxon>Prescottella</taxon>
    </lineage>
</organism>
<dbReference type="EMBL" id="WUXR01000020">
    <property type="protein sequence ID" value="MBM4568471.1"/>
    <property type="molecule type" value="Genomic_DNA"/>
</dbReference>
<evidence type="ECO:0000313" key="4">
    <source>
        <dbReference type="EMBL" id="NKW44313.1"/>
    </source>
</evidence>